<gene>
    <name evidence="13" type="ORF">HMPREF1056_03772</name>
</gene>
<protein>
    <recommendedName>
        <fullName evidence="3">Ferric uptake regulation protein</fullName>
    </recommendedName>
</protein>
<dbReference type="Gene3D" id="3.30.1490.190">
    <property type="match status" value="1"/>
</dbReference>
<keyword evidence="7 11" id="KW-0862">Zinc</keyword>
<proteinExistence type="inferred from homology"/>
<keyword evidence="4" id="KW-0963">Cytoplasm</keyword>
<keyword evidence="9" id="KW-0238">DNA-binding</keyword>
<comment type="cofactor">
    <cofactor evidence="12">
        <name>Mn(2+)</name>
        <dbReference type="ChEBI" id="CHEBI:29035"/>
    </cofactor>
    <cofactor evidence="12">
        <name>Fe(2+)</name>
        <dbReference type="ChEBI" id="CHEBI:29033"/>
    </cofactor>
    <text evidence="12">Binds 1 Mn(2+) or Fe(2+) ion per subunit.</text>
</comment>
<comment type="similarity">
    <text evidence="2">Belongs to the Fur family.</text>
</comment>
<dbReference type="PATRIC" id="fig|997883.3.peg.3988"/>
<evidence type="ECO:0000256" key="4">
    <source>
        <dbReference type="ARBA" id="ARBA00022490"/>
    </source>
</evidence>
<evidence type="ECO:0000256" key="10">
    <source>
        <dbReference type="ARBA" id="ARBA00023163"/>
    </source>
</evidence>
<dbReference type="GO" id="GO:0003700">
    <property type="term" value="F:DNA-binding transcription factor activity"/>
    <property type="evidence" value="ECO:0007669"/>
    <property type="project" value="InterPro"/>
</dbReference>
<accession>A0A0E2AWZ7</accession>
<feature type="binding site" evidence="11">
    <location>
        <position position="103"/>
    </location>
    <ligand>
        <name>Zn(2+)</name>
        <dbReference type="ChEBI" id="CHEBI:29105"/>
    </ligand>
</feature>
<evidence type="ECO:0000256" key="7">
    <source>
        <dbReference type="ARBA" id="ARBA00022833"/>
    </source>
</evidence>
<organism evidence="13 14">
    <name type="scientific">Bacteroides fragilis CL07T12C05</name>
    <dbReference type="NCBI Taxonomy" id="997883"/>
    <lineage>
        <taxon>Bacteria</taxon>
        <taxon>Pseudomonadati</taxon>
        <taxon>Bacteroidota</taxon>
        <taxon>Bacteroidia</taxon>
        <taxon>Bacteroidales</taxon>
        <taxon>Bacteroidaceae</taxon>
        <taxon>Bacteroides</taxon>
    </lineage>
</organism>
<keyword evidence="12" id="KW-0408">Iron</keyword>
<evidence type="ECO:0000313" key="14">
    <source>
        <dbReference type="Proteomes" id="UP000003879"/>
    </source>
</evidence>
<evidence type="ECO:0000256" key="1">
    <source>
        <dbReference type="ARBA" id="ARBA00004496"/>
    </source>
</evidence>
<dbReference type="FunFam" id="1.10.10.10:FF:000007">
    <property type="entry name" value="Ferric uptake regulation protein"/>
    <property type="match status" value="1"/>
</dbReference>
<keyword evidence="6 11" id="KW-0479">Metal-binding</keyword>
<evidence type="ECO:0000256" key="11">
    <source>
        <dbReference type="PIRSR" id="PIRSR602481-1"/>
    </source>
</evidence>
<keyword evidence="10" id="KW-0804">Transcription</keyword>
<dbReference type="InterPro" id="IPR043135">
    <property type="entry name" value="Fur_C"/>
</dbReference>
<dbReference type="GO" id="GO:0005737">
    <property type="term" value="C:cytoplasm"/>
    <property type="evidence" value="ECO:0007669"/>
    <property type="project" value="UniProtKB-SubCell"/>
</dbReference>
<dbReference type="GO" id="GO:1900376">
    <property type="term" value="P:regulation of secondary metabolite biosynthetic process"/>
    <property type="evidence" value="ECO:0007669"/>
    <property type="project" value="TreeGrafter"/>
</dbReference>
<dbReference type="GO" id="GO:0045892">
    <property type="term" value="P:negative regulation of DNA-templated transcription"/>
    <property type="evidence" value="ECO:0007669"/>
    <property type="project" value="TreeGrafter"/>
</dbReference>
<dbReference type="EMBL" id="AGXN01000022">
    <property type="protein sequence ID" value="EIY90989.1"/>
    <property type="molecule type" value="Genomic_DNA"/>
</dbReference>
<keyword evidence="5" id="KW-0678">Repressor</keyword>
<evidence type="ECO:0000313" key="13">
    <source>
        <dbReference type="EMBL" id="EIY90989.1"/>
    </source>
</evidence>
<sequence>MNTILERRKKMESYNRLLEHNIKPSMQRIAIMNYLMEHKTHPSADEIYTELSSSMPTLSKTTVYNTLRLFSEQGAAQMLTIDERNTNFDADTSQHAHFLCKRCGRIYDLKCQVEMKQVEGLQMDGHEVSEVHYYYKGVCKKCLNNIRID</sequence>
<dbReference type="AlphaFoldDB" id="A0A0E2AWZ7"/>
<dbReference type="InterPro" id="IPR002481">
    <property type="entry name" value="FUR"/>
</dbReference>
<dbReference type="SUPFAM" id="SSF46785">
    <property type="entry name" value="Winged helix' DNA-binding domain"/>
    <property type="match status" value="1"/>
</dbReference>
<feature type="binding site" evidence="11">
    <location>
        <position position="100"/>
    </location>
    <ligand>
        <name>Zn(2+)</name>
        <dbReference type="ChEBI" id="CHEBI:29105"/>
    </ligand>
</feature>
<comment type="cofactor">
    <cofactor evidence="11">
        <name>Zn(2+)</name>
        <dbReference type="ChEBI" id="CHEBI:29105"/>
    </cofactor>
    <text evidence="11">Binds 1 zinc ion per subunit.</text>
</comment>
<evidence type="ECO:0000256" key="9">
    <source>
        <dbReference type="ARBA" id="ARBA00023125"/>
    </source>
</evidence>
<evidence type="ECO:0000256" key="6">
    <source>
        <dbReference type="ARBA" id="ARBA00022723"/>
    </source>
</evidence>
<dbReference type="Pfam" id="PF01475">
    <property type="entry name" value="FUR"/>
    <property type="match status" value="1"/>
</dbReference>
<comment type="subcellular location">
    <subcellularLocation>
        <location evidence="1">Cytoplasm</location>
    </subcellularLocation>
</comment>
<dbReference type="PANTHER" id="PTHR33202:SF8">
    <property type="entry name" value="PEROXIDE-RESPONSIVE REPRESSOR PERR"/>
    <property type="match status" value="1"/>
</dbReference>
<dbReference type="PANTHER" id="PTHR33202">
    <property type="entry name" value="ZINC UPTAKE REGULATION PROTEIN"/>
    <property type="match status" value="1"/>
</dbReference>
<dbReference type="HOGENOM" id="CLU_096072_4_2_10"/>
<feature type="binding site" evidence="11">
    <location>
        <position position="139"/>
    </location>
    <ligand>
        <name>Zn(2+)</name>
        <dbReference type="ChEBI" id="CHEBI:29105"/>
    </ligand>
</feature>
<evidence type="ECO:0000256" key="5">
    <source>
        <dbReference type="ARBA" id="ARBA00022491"/>
    </source>
</evidence>
<dbReference type="Proteomes" id="UP000003879">
    <property type="component" value="Unassembled WGS sequence"/>
</dbReference>
<evidence type="ECO:0000256" key="8">
    <source>
        <dbReference type="ARBA" id="ARBA00023015"/>
    </source>
</evidence>
<feature type="binding site" evidence="11">
    <location>
        <position position="142"/>
    </location>
    <ligand>
        <name>Zn(2+)</name>
        <dbReference type="ChEBI" id="CHEBI:29105"/>
    </ligand>
</feature>
<dbReference type="InterPro" id="IPR036388">
    <property type="entry name" value="WH-like_DNA-bd_sf"/>
</dbReference>
<evidence type="ECO:0000256" key="12">
    <source>
        <dbReference type="PIRSR" id="PIRSR602481-2"/>
    </source>
</evidence>
<dbReference type="GO" id="GO:0008270">
    <property type="term" value="F:zinc ion binding"/>
    <property type="evidence" value="ECO:0007669"/>
    <property type="project" value="TreeGrafter"/>
</dbReference>
<name>A0A0E2AWZ7_BACFG</name>
<dbReference type="CDD" id="cd07153">
    <property type="entry name" value="Fur_like"/>
    <property type="match status" value="1"/>
</dbReference>
<evidence type="ECO:0000256" key="3">
    <source>
        <dbReference type="ARBA" id="ARBA00020910"/>
    </source>
</evidence>
<keyword evidence="8" id="KW-0805">Transcription regulation</keyword>
<comment type="caution">
    <text evidence="13">The sequence shown here is derived from an EMBL/GenBank/DDBJ whole genome shotgun (WGS) entry which is preliminary data.</text>
</comment>
<reference evidence="13 14" key="1">
    <citation type="submission" date="2012-02" db="EMBL/GenBank/DDBJ databases">
        <title>The Genome Sequence of Bacteroides fragilis CL07T12C05.</title>
        <authorList>
            <consortium name="The Broad Institute Genome Sequencing Platform"/>
            <person name="Earl A."/>
            <person name="Ward D."/>
            <person name="Feldgarden M."/>
            <person name="Gevers D."/>
            <person name="Zitomersky N.L."/>
            <person name="Coyne M.J."/>
            <person name="Comstock L.E."/>
            <person name="Young S.K."/>
            <person name="Zeng Q."/>
            <person name="Gargeya S."/>
            <person name="Fitzgerald M."/>
            <person name="Haas B."/>
            <person name="Abouelleil A."/>
            <person name="Alvarado L."/>
            <person name="Arachchi H.M."/>
            <person name="Berlin A."/>
            <person name="Chapman S.B."/>
            <person name="Gearin G."/>
            <person name="Goldberg J."/>
            <person name="Griggs A."/>
            <person name="Gujja S."/>
            <person name="Hansen M."/>
            <person name="Heiman D."/>
            <person name="Howarth C."/>
            <person name="Larimer J."/>
            <person name="Lui A."/>
            <person name="MacDonald P.J.P."/>
            <person name="McCowen C."/>
            <person name="Montmayeur A."/>
            <person name="Murphy C."/>
            <person name="Neiman D."/>
            <person name="Pearson M."/>
            <person name="Priest M."/>
            <person name="Roberts A."/>
            <person name="Saif S."/>
            <person name="Shea T."/>
            <person name="Sisk P."/>
            <person name="Stolte C."/>
            <person name="Sykes S."/>
            <person name="Wortman J."/>
            <person name="Nusbaum C."/>
            <person name="Birren B."/>
        </authorList>
    </citation>
    <scope>NUCLEOTIDE SEQUENCE [LARGE SCALE GENOMIC DNA]</scope>
    <source>
        <strain evidence="13 14">CL07T12C05</strain>
    </source>
</reference>
<dbReference type="InterPro" id="IPR036390">
    <property type="entry name" value="WH_DNA-bd_sf"/>
</dbReference>
<evidence type="ECO:0000256" key="2">
    <source>
        <dbReference type="ARBA" id="ARBA00007957"/>
    </source>
</evidence>
<dbReference type="Gene3D" id="1.10.10.10">
    <property type="entry name" value="Winged helix-like DNA-binding domain superfamily/Winged helix DNA-binding domain"/>
    <property type="match status" value="1"/>
</dbReference>
<dbReference type="GO" id="GO:0000976">
    <property type="term" value="F:transcription cis-regulatory region binding"/>
    <property type="evidence" value="ECO:0007669"/>
    <property type="project" value="TreeGrafter"/>
</dbReference>
<feature type="binding site" evidence="12">
    <location>
        <position position="114"/>
    </location>
    <ligand>
        <name>Fe cation</name>
        <dbReference type="ChEBI" id="CHEBI:24875"/>
    </ligand>
</feature>